<evidence type="ECO:0000313" key="1">
    <source>
        <dbReference type="EMBL" id="KUM45431.1"/>
    </source>
</evidence>
<organism evidence="1">
    <name type="scientific">Picea glauca</name>
    <name type="common">White spruce</name>
    <name type="synonym">Pinus glauca</name>
    <dbReference type="NCBI Taxonomy" id="3330"/>
    <lineage>
        <taxon>Eukaryota</taxon>
        <taxon>Viridiplantae</taxon>
        <taxon>Streptophyta</taxon>
        <taxon>Embryophyta</taxon>
        <taxon>Tracheophyta</taxon>
        <taxon>Spermatophyta</taxon>
        <taxon>Pinopsida</taxon>
        <taxon>Pinidae</taxon>
        <taxon>Conifers I</taxon>
        <taxon>Pinales</taxon>
        <taxon>Pinaceae</taxon>
        <taxon>Picea</taxon>
    </lineage>
</organism>
<name>A0A101LU62_PICGL</name>
<protein>
    <submittedName>
        <fullName evidence="1">Uncharacterized protein</fullName>
    </submittedName>
</protein>
<dbReference type="EMBL" id="LKAM01000019">
    <property type="protein sequence ID" value="KUM45431.1"/>
    <property type="molecule type" value="Genomic_DNA"/>
</dbReference>
<dbReference type="AlphaFoldDB" id="A0A101LU62"/>
<sequence length="68" mass="7851">MISFKPIPPSCISGSHARSIINRRFFQDTIIPGKSEPFPIKKLNRLSPEGRPFPRTLSRSIEFYLLYT</sequence>
<gene>
    <name evidence="1" type="ORF">ABT39_MTgene2698</name>
</gene>
<reference evidence="1" key="1">
    <citation type="journal article" date="2015" name="Genome Biol. Evol.">
        <title>Organellar Genomes of White Spruce (Picea glauca): Assembly and Annotation.</title>
        <authorList>
            <person name="Jackman S.D."/>
            <person name="Warren R.L."/>
            <person name="Gibb E.A."/>
            <person name="Vandervalk B.P."/>
            <person name="Mohamadi H."/>
            <person name="Chu J."/>
            <person name="Raymond A."/>
            <person name="Pleasance S."/>
            <person name="Coope R."/>
            <person name="Wildung M.R."/>
            <person name="Ritland C.E."/>
            <person name="Bousquet J."/>
            <person name="Jones S.J."/>
            <person name="Bohlmann J."/>
            <person name="Birol I."/>
        </authorList>
    </citation>
    <scope>NUCLEOTIDE SEQUENCE [LARGE SCALE GENOMIC DNA]</scope>
    <source>
        <tissue evidence="1">Flushing bud</tissue>
    </source>
</reference>
<keyword evidence="1" id="KW-0496">Mitochondrion</keyword>
<accession>A0A101LU62</accession>
<comment type="caution">
    <text evidence="1">The sequence shown here is derived from an EMBL/GenBank/DDBJ whole genome shotgun (WGS) entry which is preliminary data.</text>
</comment>
<proteinExistence type="predicted"/>
<geneLocation type="mitochondrion" evidence="1"/>